<evidence type="ECO:0000313" key="1">
    <source>
        <dbReference type="EMBL" id="TCN57442.1"/>
    </source>
</evidence>
<evidence type="ECO:0000313" key="2">
    <source>
        <dbReference type="Proteomes" id="UP000295270"/>
    </source>
</evidence>
<reference evidence="1 2" key="1">
    <citation type="journal article" date="2015" name="Stand. Genomic Sci.">
        <title>Genomic Encyclopedia of Bacterial and Archaeal Type Strains, Phase III: the genomes of soil and plant-associated and newly described type strains.</title>
        <authorList>
            <person name="Whitman W.B."/>
            <person name="Woyke T."/>
            <person name="Klenk H.P."/>
            <person name="Zhou Y."/>
            <person name="Lilburn T.G."/>
            <person name="Beck B.J."/>
            <person name="De Vos P."/>
            <person name="Vandamme P."/>
            <person name="Eisen J.A."/>
            <person name="Garrity G."/>
            <person name="Hugenholtz P."/>
            <person name="Kyrpides N.C."/>
        </authorList>
    </citation>
    <scope>NUCLEOTIDE SEQUENCE [LARGE SCALE GENOMIC DNA]</scope>
    <source>
        <strain evidence="1 2">P5626</strain>
    </source>
</reference>
<comment type="caution">
    <text evidence="1">The sequence shown here is derived from an EMBL/GenBank/DDBJ whole genome shotgun (WGS) entry which is preliminary data.</text>
</comment>
<keyword evidence="2" id="KW-1185">Reference proteome</keyword>
<dbReference type="EMBL" id="SLWA01000004">
    <property type="protein sequence ID" value="TCN57442.1"/>
    <property type="molecule type" value="Genomic_DNA"/>
</dbReference>
<name>A0ABY2B0I3_9FLAO</name>
<dbReference type="Proteomes" id="UP000295270">
    <property type="component" value="Unassembled WGS sequence"/>
</dbReference>
<gene>
    <name evidence="1" type="ORF">EV142_10499</name>
</gene>
<organism evidence="1 2">
    <name type="scientific">Flavobacterium circumlabens</name>
    <dbReference type="NCBI Taxonomy" id="2133765"/>
    <lineage>
        <taxon>Bacteria</taxon>
        <taxon>Pseudomonadati</taxon>
        <taxon>Bacteroidota</taxon>
        <taxon>Flavobacteriia</taxon>
        <taxon>Flavobacteriales</taxon>
        <taxon>Flavobacteriaceae</taxon>
        <taxon>Flavobacterium</taxon>
    </lineage>
</organism>
<protein>
    <submittedName>
        <fullName evidence="1">Uncharacterized protein</fullName>
    </submittedName>
</protein>
<accession>A0ABY2B0I3</accession>
<sequence length="29" mass="3365">MPQTIPVFGWPKAFFKELKGLKFNSEINP</sequence>
<proteinExistence type="predicted"/>